<feature type="region of interest" description="Disordered" evidence="1">
    <location>
        <begin position="1"/>
        <end position="24"/>
    </location>
</feature>
<reference evidence="2 3" key="1">
    <citation type="journal article" date="2016" name="Nat. Commun.">
        <title>Thousands of microbial genomes shed light on interconnected biogeochemical processes in an aquifer system.</title>
        <authorList>
            <person name="Anantharaman K."/>
            <person name="Brown C.T."/>
            <person name="Hug L.A."/>
            <person name="Sharon I."/>
            <person name="Castelle C.J."/>
            <person name="Probst A.J."/>
            <person name="Thomas B.C."/>
            <person name="Singh A."/>
            <person name="Wilkins M.J."/>
            <person name="Karaoz U."/>
            <person name="Brodie E.L."/>
            <person name="Williams K.H."/>
            <person name="Hubbard S.S."/>
            <person name="Banfield J.F."/>
        </authorList>
    </citation>
    <scope>NUCLEOTIDE SEQUENCE [LARGE SCALE GENOMIC DNA]</scope>
</reference>
<comment type="caution">
    <text evidence="2">The sequence shown here is derived from an EMBL/GenBank/DDBJ whole genome shotgun (WGS) entry which is preliminary data.</text>
</comment>
<organism evidence="2 3">
    <name type="scientific">Candidatus Muproteobacteria bacterium RBG_16_60_9</name>
    <dbReference type="NCBI Taxonomy" id="1817755"/>
    <lineage>
        <taxon>Bacteria</taxon>
        <taxon>Pseudomonadati</taxon>
        <taxon>Pseudomonadota</taxon>
        <taxon>Candidatus Muproteobacteria</taxon>
    </lineage>
</organism>
<gene>
    <name evidence="2" type="ORF">A2W18_02755</name>
</gene>
<dbReference type="EMBL" id="MFSP01000171">
    <property type="protein sequence ID" value="OGI62653.1"/>
    <property type="molecule type" value="Genomic_DNA"/>
</dbReference>
<protein>
    <recommendedName>
        <fullName evidence="4">CD-NTase-associated protein 12/Pycsar effector protein TIR domain-containing protein</fullName>
    </recommendedName>
</protein>
<dbReference type="AlphaFoldDB" id="A0A1F6UZ61"/>
<sequence>MAQIKTAKPAQKSTRKTAPQKVEDKRVYFKQTDFPQTTLQQAQKIASALVDNFASDSGSPPDVALAIGISPTSSGWQSLAGASIAYGLTDGGINANVMKLTTLGRRLVAPEAEGEDIVARREAILKPRILREFFEKYRRAKLPNETIAANVLKSLGLPADRAETALGIIKVNGGYAGIIRETPTGPFINLDSPGVPSPVATPDLSDLSNTSQPGDTPAGLADGIEATSGPKAPAVAAAFDAKTNRVFISHGKQRAIVAQIKELLTFGSFEPVISVERESRLLYQFLRKFSKTCVLAALVYYT</sequence>
<name>A0A1F6UZ61_9PROT</name>
<dbReference type="Proteomes" id="UP000179076">
    <property type="component" value="Unassembled WGS sequence"/>
</dbReference>
<evidence type="ECO:0000313" key="2">
    <source>
        <dbReference type="EMBL" id="OGI62653.1"/>
    </source>
</evidence>
<evidence type="ECO:0000256" key="1">
    <source>
        <dbReference type="SAM" id="MobiDB-lite"/>
    </source>
</evidence>
<feature type="region of interest" description="Disordered" evidence="1">
    <location>
        <begin position="199"/>
        <end position="221"/>
    </location>
</feature>
<accession>A0A1F6UZ61</accession>
<evidence type="ECO:0000313" key="3">
    <source>
        <dbReference type="Proteomes" id="UP000179076"/>
    </source>
</evidence>
<evidence type="ECO:0008006" key="4">
    <source>
        <dbReference type="Google" id="ProtNLM"/>
    </source>
</evidence>
<proteinExistence type="predicted"/>